<dbReference type="CDD" id="cd00814">
    <property type="entry name" value="MetRS_core"/>
    <property type="match status" value="1"/>
</dbReference>
<comment type="caution">
    <text evidence="14">The sequence shown here is derived from an EMBL/GenBank/DDBJ whole genome shotgun (WGS) entry which is preliminary data.</text>
</comment>
<feature type="short sequence motif" description="'HIGH' region" evidence="11">
    <location>
        <begin position="10"/>
        <end position="20"/>
    </location>
</feature>
<dbReference type="InterPro" id="IPR029038">
    <property type="entry name" value="MetRS_Zn"/>
</dbReference>
<evidence type="ECO:0000256" key="1">
    <source>
        <dbReference type="ARBA" id="ARBA00003314"/>
    </source>
</evidence>
<dbReference type="GO" id="GO:0046872">
    <property type="term" value="F:metal ion binding"/>
    <property type="evidence" value="ECO:0007669"/>
    <property type="project" value="UniProtKB-KW"/>
</dbReference>
<dbReference type="CDD" id="cd07957">
    <property type="entry name" value="Anticodon_Ia_Met"/>
    <property type="match status" value="1"/>
</dbReference>
<comment type="catalytic activity">
    <reaction evidence="10 11">
        <text>tRNA(Met) + L-methionine + ATP = L-methionyl-tRNA(Met) + AMP + diphosphate</text>
        <dbReference type="Rhea" id="RHEA:13481"/>
        <dbReference type="Rhea" id="RHEA-COMP:9667"/>
        <dbReference type="Rhea" id="RHEA-COMP:9698"/>
        <dbReference type="ChEBI" id="CHEBI:30616"/>
        <dbReference type="ChEBI" id="CHEBI:33019"/>
        <dbReference type="ChEBI" id="CHEBI:57844"/>
        <dbReference type="ChEBI" id="CHEBI:78442"/>
        <dbReference type="ChEBI" id="CHEBI:78530"/>
        <dbReference type="ChEBI" id="CHEBI:456215"/>
        <dbReference type="EC" id="6.1.1.10"/>
    </reaction>
</comment>
<dbReference type="InterPro" id="IPR015413">
    <property type="entry name" value="Methionyl/Leucyl_tRNA_Synth"/>
</dbReference>
<evidence type="ECO:0000313" key="15">
    <source>
        <dbReference type="Proteomes" id="UP000276770"/>
    </source>
</evidence>
<feature type="domain" description="Methionyl/Leucyl tRNA synthetase" evidence="12">
    <location>
        <begin position="4"/>
        <end position="393"/>
    </location>
</feature>
<evidence type="ECO:0000259" key="13">
    <source>
        <dbReference type="Pfam" id="PF19303"/>
    </source>
</evidence>
<evidence type="ECO:0000256" key="5">
    <source>
        <dbReference type="ARBA" id="ARBA00022598"/>
    </source>
</evidence>
<feature type="binding site" evidence="11">
    <location>
        <position position="332"/>
    </location>
    <ligand>
        <name>ATP</name>
        <dbReference type="ChEBI" id="CHEBI:30616"/>
    </ligand>
</feature>
<comment type="subunit">
    <text evidence="11">Monomer.</text>
</comment>
<keyword evidence="11" id="KW-0479">Metal-binding</keyword>
<evidence type="ECO:0000256" key="4">
    <source>
        <dbReference type="ARBA" id="ARBA00022490"/>
    </source>
</evidence>
<keyword evidence="4 11" id="KW-0963">Cytoplasm</keyword>
<dbReference type="Gene3D" id="2.20.28.20">
    <property type="entry name" value="Methionyl-tRNA synthetase, Zn-domain"/>
    <property type="match status" value="1"/>
</dbReference>
<dbReference type="SUPFAM" id="SSF52374">
    <property type="entry name" value="Nucleotidylyl transferase"/>
    <property type="match status" value="1"/>
</dbReference>
<evidence type="ECO:0000313" key="14">
    <source>
        <dbReference type="EMBL" id="RLQ97454.1"/>
    </source>
</evidence>
<keyword evidence="11" id="KW-0862">Zinc</keyword>
<dbReference type="Gene3D" id="3.40.50.620">
    <property type="entry name" value="HUPs"/>
    <property type="match status" value="1"/>
</dbReference>
<sequence>MSIFIGGAWPYANGSLHLGHISSLLPGDILARFFRMKGEDVLYVSGSDCNGTPITIKARQDGVSVHSIADKYHQEFKKNFEALGFTYDCYARTDSKEHHEVVQEIFIQLLEKGEIYKRSVEQCYCQTCEQFLPDRYVEGICPHCSHEARGDQCDYCSNMIDPLDLVEKRCKVCGGSPTVKETEHFYFKLSAFQEDLDHYVQEAKKKGLWRNNAIHLTERYLKEGLHDRAVSRDLPIGVNVPVEGYEDKKIYVWIEAVSGYYSASRKWANDHGRDTADFWNEKTKSYYVHGKDNIPFHTIIWPSILMGIENPGLPSRIVSNEYLTLENKKLSTSRNWAVWIPDLLARYEPDSIRYFLTINAPENRDADFSWREFINSHNSELLGAYGNFVNRTLKFIEKSFNGTAPIGRINQDIQKRTQELYEEAGLLITEASFKKALEEIFDFVRAANKYFDEQKPWVQIKENQSDCFSTMTTCLYIIANLAQLLKPFLPFSSGKVKEMLGLENLAWKEIVPRSISLQGVKPLFERIEKERIDQELERLNKQYSVCRKKRAGKLYFNE</sequence>
<comment type="similarity">
    <text evidence="3 11">Belongs to the class-I aminoacyl-tRNA synthetase family. MetG type 1 subfamily.</text>
</comment>
<dbReference type="InterPro" id="IPR014729">
    <property type="entry name" value="Rossmann-like_a/b/a_fold"/>
</dbReference>
<proteinExistence type="inferred from homology"/>
<dbReference type="GO" id="GO:0005524">
    <property type="term" value="F:ATP binding"/>
    <property type="evidence" value="ECO:0007669"/>
    <property type="project" value="UniProtKB-UniRule"/>
</dbReference>
<gene>
    <name evidence="11" type="primary">metG</name>
    <name evidence="14" type="ORF">D9X91_04695</name>
</gene>
<dbReference type="FunFam" id="2.20.28.20:FF:000001">
    <property type="entry name" value="Methionine--tRNA ligase"/>
    <property type="match status" value="1"/>
</dbReference>
<dbReference type="InterPro" id="IPR023458">
    <property type="entry name" value="Met-tRNA_ligase_1"/>
</dbReference>
<organism evidence="14 15">
    <name type="scientific">Falsibacillus albus</name>
    <dbReference type="NCBI Taxonomy" id="2478915"/>
    <lineage>
        <taxon>Bacteria</taxon>
        <taxon>Bacillati</taxon>
        <taxon>Bacillota</taxon>
        <taxon>Bacilli</taxon>
        <taxon>Bacillales</taxon>
        <taxon>Bacillaceae</taxon>
        <taxon>Falsibacillus</taxon>
    </lineage>
</organism>
<evidence type="ECO:0000256" key="3">
    <source>
        <dbReference type="ARBA" id="ARBA00008258"/>
    </source>
</evidence>
<dbReference type="GO" id="GO:0006431">
    <property type="term" value="P:methionyl-tRNA aminoacylation"/>
    <property type="evidence" value="ECO:0007669"/>
    <property type="project" value="UniProtKB-UniRule"/>
</dbReference>
<dbReference type="InterPro" id="IPR009080">
    <property type="entry name" value="tRNAsynth_Ia_anticodon-bd"/>
</dbReference>
<dbReference type="GO" id="GO:0005829">
    <property type="term" value="C:cytosol"/>
    <property type="evidence" value="ECO:0007669"/>
    <property type="project" value="TreeGrafter"/>
</dbReference>
<dbReference type="PANTHER" id="PTHR45765:SF1">
    <property type="entry name" value="METHIONINE--TRNA LIGASE, CYTOPLASMIC"/>
    <property type="match status" value="1"/>
</dbReference>
<keyword evidence="8 11" id="KW-0648">Protein biosynthesis</keyword>
<dbReference type="InterPro" id="IPR014758">
    <property type="entry name" value="Met-tRNA_synth"/>
</dbReference>
<reference evidence="14 15" key="1">
    <citation type="submission" date="2018-10" db="EMBL/GenBank/DDBJ databases">
        <title>Falsibacillus sp. genome draft.</title>
        <authorList>
            <person name="Shi S."/>
        </authorList>
    </citation>
    <scope>NUCLEOTIDE SEQUENCE [LARGE SCALE GENOMIC DNA]</scope>
    <source>
        <strain evidence="14 15">GY 10110</strain>
    </source>
</reference>
<evidence type="ECO:0000256" key="7">
    <source>
        <dbReference type="ARBA" id="ARBA00022840"/>
    </source>
</evidence>
<dbReference type="Gene3D" id="1.10.730.10">
    <property type="entry name" value="Isoleucyl-tRNA Synthetase, Domain 1"/>
    <property type="match status" value="1"/>
</dbReference>
<evidence type="ECO:0000259" key="12">
    <source>
        <dbReference type="Pfam" id="PF09334"/>
    </source>
</evidence>
<feature type="short sequence motif" description="'KMSKS' region" evidence="11">
    <location>
        <begin position="329"/>
        <end position="333"/>
    </location>
</feature>
<dbReference type="Pfam" id="PF09334">
    <property type="entry name" value="tRNA-synt_1g"/>
    <property type="match status" value="1"/>
</dbReference>
<keyword evidence="15" id="KW-1185">Reference proteome</keyword>
<dbReference type="SUPFAM" id="SSF57770">
    <property type="entry name" value="Methionyl-tRNA synthetase (MetRS), Zn-domain"/>
    <property type="match status" value="1"/>
</dbReference>
<dbReference type="GO" id="GO:0004825">
    <property type="term" value="F:methionine-tRNA ligase activity"/>
    <property type="evidence" value="ECO:0007669"/>
    <property type="project" value="UniProtKB-UniRule"/>
</dbReference>
<dbReference type="HAMAP" id="MF_00098">
    <property type="entry name" value="Met_tRNA_synth_type1"/>
    <property type="match status" value="1"/>
</dbReference>
<dbReference type="AlphaFoldDB" id="A0A3L7K5B1"/>
<dbReference type="NCBIfam" id="NF001100">
    <property type="entry name" value="PRK00133.1"/>
    <property type="match status" value="1"/>
</dbReference>
<dbReference type="OrthoDB" id="9810191at2"/>
<evidence type="ECO:0000256" key="9">
    <source>
        <dbReference type="ARBA" id="ARBA00023146"/>
    </source>
</evidence>
<dbReference type="InterPro" id="IPR001412">
    <property type="entry name" value="aa-tRNA-synth_I_CS"/>
</dbReference>
<comment type="function">
    <text evidence="1 11">Is required not only for elongation of protein synthesis but also for the initiation of all mRNA translation through initiator tRNA(fMet) aminoacylation.</text>
</comment>
<feature type="binding site" evidence="11">
    <location>
        <position position="156"/>
    </location>
    <ligand>
        <name>Zn(2+)</name>
        <dbReference type="ChEBI" id="CHEBI:29105"/>
    </ligand>
</feature>
<evidence type="ECO:0000256" key="6">
    <source>
        <dbReference type="ARBA" id="ARBA00022741"/>
    </source>
</evidence>
<evidence type="ECO:0000256" key="2">
    <source>
        <dbReference type="ARBA" id="ARBA00004496"/>
    </source>
</evidence>
<dbReference type="EMBL" id="RCVZ01000002">
    <property type="protein sequence ID" value="RLQ97454.1"/>
    <property type="molecule type" value="Genomic_DNA"/>
</dbReference>
<evidence type="ECO:0000256" key="8">
    <source>
        <dbReference type="ARBA" id="ARBA00022917"/>
    </source>
</evidence>
<dbReference type="Pfam" id="PF19303">
    <property type="entry name" value="Anticodon_3"/>
    <property type="match status" value="1"/>
</dbReference>
<name>A0A3L7K5B1_9BACI</name>
<dbReference type="NCBIfam" id="TIGR00398">
    <property type="entry name" value="metG"/>
    <property type="match status" value="1"/>
</dbReference>
<feature type="binding site" evidence="11">
    <location>
        <position position="141"/>
    </location>
    <ligand>
        <name>Zn(2+)</name>
        <dbReference type="ChEBI" id="CHEBI:29105"/>
    </ligand>
</feature>
<evidence type="ECO:0000256" key="10">
    <source>
        <dbReference type="ARBA" id="ARBA00047364"/>
    </source>
</evidence>
<evidence type="ECO:0000256" key="11">
    <source>
        <dbReference type="HAMAP-Rule" id="MF_00098"/>
    </source>
</evidence>
<feature type="binding site" evidence="11">
    <location>
        <position position="144"/>
    </location>
    <ligand>
        <name>Zn(2+)</name>
        <dbReference type="ChEBI" id="CHEBI:29105"/>
    </ligand>
</feature>
<dbReference type="InterPro" id="IPR033911">
    <property type="entry name" value="MetRS_core"/>
</dbReference>
<feature type="binding site" evidence="11">
    <location>
        <position position="153"/>
    </location>
    <ligand>
        <name>Zn(2+)</name>
        <dbReference type="ChEBI" id="CHEBI:29105"/>
    </ligand>
</feature>
<dbReference type="RefSeq" id="WP_121679404.1">
    <property type="nucleotide sequence ID" value="NZ_RCVZ01000002.1"/>
</dbReference>
<keyword evidence="7 11" id="KW-0067">ATP-binding</keyword>
<dbReference type="SUPFAM" id="SSF47323">
    <property type="entry name" value="Anticodon-binding domain of a subclass of class I aminoacyl-tRNA synthetases"/>
    <property type="match status" value="1"/>
</dbReference>
<dbReference type="EC" id="6.1.1.10" evidence="11"/>
<dbReference type="PRINTS" id="PR01041">
    <property type="entry name" value="TRNASYNTHMET"/>
</dbReference>
<protein>
    <recommendedName>
        <fullName evidence="11">Methionine--tRNA ligase</fullName>
        <ecNumber evidence="11">6.1.1.10</ecNumber>
    </recommendedName>
    <alternativeName>
        <fullName evidence="11">Methionyl-tRNA synthetase</fullName>
        <shortName evidence="11">MetRS</shortName>
    </alternativeName>
</protein>
<dbReference type="Proteomes" id="UP000276770">
    <property type="component" value="Unassembled WGS sequence"/>
</dbReference>
<comment type="cofactor">
    <cofactor evidence="11">
        <name>Zn(2+)</name>
        <dbReference type="ChEBI" id="CHEBI:29105"/>
    </cofactor>
    <text evidence="11">Binds 1 zinc ion per subunit.</text>
</comment>
<keyword evidence="6 11" id="KW-0547">Nucleotide-binding</keyword>
<keyword evidence="9 11" id="KW-0030">Aminoacyl-tRNA synthetase</keyword>
<comment type="subcellular location">
    <subcellularLocation>
        <location evidence="2 11">Cytoplasm</location>
    </subcellularLocation>
</comment>
<dbReference type="InterPro" id="IPR041872">
    <property type="entry name" value="Anticodon_Met"/>
</dbReference>
<dbReference type="PROSITE" id="PS00178">
    <property type="entry name" value="AA_TRNA_LIGASE_I"/>
    <property type="match status" value="1"/>
</dbReference>
<accession>A0A3L7K5B1</accession>
<keyword evidence="5 11" id="KW-0436">Ligase</keyword>
<feature type="domain" description="Methionyl-tRNA synthetase anticodon-binding" evidence="13">
    <location>
        <begin position="414"/>
        <end position="514"/>
    </location>
</feature>
<dbReference type="PANTHER" id="PTHR45765">
    <property type="entry name" value="METHIONINE--TRNA LIGASE"/>
    <property type="match status" value="1"/>
</dbReference>